<organism evidence="2 3">
    <name type="scientific">Mycena albidolilacea</name>
    <dbReference type="NCBI Taxonomy" id="1033008"/>
    <lineage>
        <taxon>Eukaryota</taxon>
        <taxon>Fungi</taxon>
        <taxon>Dikarya</taxon>
        <taxon>Basidiomycota</taxon>
        <taxon>Agaricomycotina</taxon>
        <taxon>Agaricomycetes</taxon>
        <taxon>Agaricomycetidae</taxon>
        <taxon>Agaricales</taxon>
        <taxon>Marasmiineae</taxon>
        <taxon>Mycenaceae</taxon>
        <taxon>Mycena</taxon>
    </lineage>
</organism>
<reference evidence="2" key="1">
    <citation type="submission" date="2023-03" db="EMBL/GenBank/DDBJ databases">
        <title>Massive genome expansion in bonnet fungi (Mycena s.s.) driven by repeated elements and novel gene families across ecological guilds.</title>
        <authorList>
            <consortium name="Lawrence Berkeley National Laboratory"/>
            <person name="Harder C.B."/>
            <person name="Miyauchi S."/>
            <person name="Viragh M."/>
            <person name="Kuo A."/>
            <person name="Thoen E."/>
            <person name="Andreopoulos B."/>
            <person name="Lu D."/>
            <person name="Skrede I."/>
            <person name="Drula E."/>
            <person name="Henrissat B."/>
            <person name="Morin E."/>
            <person name="Kohler A."/>
            <person name="Barry K."/>
            <person name="LaButti K."/>
            <person name="Morin E."/>
            <person name="Salamov A."/>
            <person name="Lipzen A."/>
            <person name="Mereny Z."/>
            <person name="Hegedus B."/>
            <person name="Baldrian P."/>
            <person name="Stursova M."/>
            <person name="Weitz H."/>
            <person name="Taylor A."/>
            <person name="Grigoriev I.V."/>
            <person name="Nagy L.G."/>
            <person name="Martin F."/>
            <person name="Kauserud H."/>
        </authorList>
    </citation>
    <scope>NUCLEOTIDE SEQUENCE</scope>
    <source>
        <strain evidence="2">CBHHK002</strain>
    </source>
</reference>
<comment type="caution">
    <text evidence="2">The sequence shown here is derived from an EMBL/GenBank/DDBJ whole genome shotgun (WGS) entry which is preliminary data.</text>
</comment>
<dbReference type="AlphaFoldDB" id="A0AAD6ZXS4"/>
<keyword evidence="3" id="KW-1185">Reference proteome</keyword>
<evidence type="ECO:0000256" key="1">
    <source>
        <dbReference type="SAM" id="Phobius"/>
    </source>
</evidence>
<dbReference type="EMBL" id="JARIHO010000022">
    <property type="protein sequence ID" value="KAJ7343723.1"/>
    <property type="molecule type" value="Genomic_DNA"/>
</dbReference>
<sequence length="249" mass="26535">MSSECAVPAGSKLTYTSTHISTAGDPNYKNYILMLACGGGQLNPTVNPSASPITRVNSEVALIFQGFGMVQVDYADTGINSTPFTEGAIADVGPSGLSAVTTLYWVLFFAHNMFTNFVEDEVNSLVLVSEAQDVRVYPRCPTEYSALVFRACLTVKNGTFADGVPTDMRIFSEGVLHGKIVGWRRLTASTFYVMIPGTIVAIATIFIVLVTLSNHAGDRKGDPFDPADPMHLVSVSAAGGLPISGSRRV</sequence>
<evidence type="ECO:0000313" key="3">
    <source>
        <dbReference type="Proteomes" id="UP001218218"/>
    </source>
</evidence>
<gene>
    <name evidence="2" type="ORF">DFH08DRAFT_961872</name>
</gene>
<name>A0AAD6ZXS4_9AGAR</name>
<evidence type="ECO:0000313" key="2">
    <source>
        <dbReference type="EMBL" id="KAJ7343723.1"/>
    </source>
</evidence>
<keyword evidence="1" id="KW-0812">Transmembrane</keyword>
<proteinExistence type="predicted"/>
<dbReference type="Proteomes" id="UP001218218">
    <property type="component" value="Unassembled WGS sequence"/>
</dbReference>
<accession>A0AAD6ZXS4</accession>
<feature type="transmembrane region" description="Helical" evidence="1">
    <location>
        <begin position="191"/>
        <end position="212"/>
    </location>
</feature>
<keyword evidence="1" id="KW-0472">Membrane</keyword>
<keyword evidence="1" id="KW-1133">Transmembrane helix</keyword>
<protein>
    <submittedName>
        <fullName evidence="2">Uncharacterized protein</fullName>
    </submittedName>
</protein>